<dbReference type="EMBL" id="JXKG01000040">
    <property type="protein sequence ID" value="OJG13705.1"/>
    <property type="molecule type" value="Genomic_DNA"/>
</dbReference>
<dbReference type="Proteomes" id="UP000182835">
    <property type="component" value="Unassembled WGS sequence"/>
</dbReference>
<evidence type="ECO:0000313" key="2">
    <source>
        <dbReference type="Proteomes" id="UP000182835"/>
    </source>
</evidence>
<organism evidence="1 2">
    <name type="scientific">Enterococcus canintestini</name>
    <dbReference type="NCBI Taxonomy" id="317010"/>
    <lineage>
        <taxon>Bacteria</taxon>
        <taxon>Bacillati</taxon>
        <taxon>Bacillota</taxon>
        <taxon>Bacilli</taxon>
        <taxon>Lactobacillales</taxon>
        <taxon>Enterococcaceae</taxon>
        <taxon>Enterococcus</taxon>
    </lineage>
</organism>
<evidence type="ECO:0000313" key="1">
    <source>
        <dbReference type="EMBL" id="OJG13705.1"/>
    </source>
</evidence>
<proteinExistence type="predicted"/>
<dbReference type="STRING" id="317010.RU96_GL001969"/>
<protein>
    <submittedName>
        <fullName evidence="1">Uncharacterized protein</fullName>
    </submittedName>
</protein>
<name>A0A1L8R1W2_9ENTE</name>
<comment type="caution">
    <text evidence="1">The sequence shown here is derived from an EMBL/GenBank/DDBJ whole genome shotgun (WGS) entry which is preliminary data.</text>
</comment>
<accession>A0A1L8R1W2</accession>
<dbReference type="AlphaFoldDB" id="A0A1L8R1W2"/>
<sequence length="55" mass="6432">MDITIKLIIHEKDKKKQSVFSAEFMLIYVCEGCYKTEKSKTKSGKKFALETTKRK</sequence>
<gene>
    <name evidence="1" type="ORF">RU96_GL001969</name>
</gene>
<reference evidence="1 2" key="1">
    <citation type="submission" date="2014-12" db="EMBL/GenBank/DDBJ databases">
        <title>Draft genome sequences of 29 type strains of Enterococci.</title>
        <authorList>
            <person name="Zhong Z."/>
            <person name="Sun Z."/>
            <person name="Liu W."/>
            <person name="Zhang W."/>
            <person name="Zhang H."/>
        </authorList>
    </citation>
    <scope>NUCLEOTIDE SEQUENCE [LARGE SCALE GENOMIC DNA]</scope>
    <source>
        <strain evidence="1 2">DSM 21207</strain>
    </source>
</reference>